<dbReference type="AlphaFoldDB" id="A0A1B0B8Z9"/>
<evidence type="ECO:0000313" key="3">
    <source>
        <dbReference type="Proteomes" id="UP000092460"/>
    </source>
</evidence>
<dbReference type="EMBL" id="JXJN01010164">
    <property type="status" value="NOT_ANNOTATED_CDS"/>
    <property type="molecule type" value="Genomic_DNA"/>
</dbReference>
<feature type="transmembrane region" description="Helical" evidence="1">
    <location>
        <begin position="54"/>
        <end position="73"/>
    </location>
</feature>
<dbReference type="VEuPathDB" id="VectorBase:GPPI022668"/>
<keyword evidence="1" id="KW-0472">Membrane</keyword>
<keyword evidence="3" id="KW-1185">Reference proteome</keyword>
<accession>A0A1B0B8Z9</accession>
<protein>
    <submittedName>
        <fullName evidence="2">Uncharacterized protein</fullName>
    </submittedName>
</protein>
<proteinExistence type="predicted"/>
<keyword evidence="1" id="KW-0812">Transmembrane</keyword>
<organism evidence="2 3">
    <name type="scientific">Glossina palpalis gambiensis</name>
    <dbReference type="NCBI Taxonomy" id="67801"/>
    <lineage>
        <taxon>Eukaryota</taxon>
        <taxon>Metazoa</taxon>
        <taxon>Ecdysozoa</taxon>
        <taxon>Arthropoda</taxon>
        <taxon>Hexapoda</taxon>
        <taxon>Insecta</taxon>
        <taxon>Pterygota</taxon>
        <taxon>Neoptera</taxon>
        <taxon>Endopterygota</taxon>
        <taxon>Diptera</taxon>
        <taxon>Brachycera</taxon>
        <taxon>Muscomorpha</taxon>
        <taxon>Hippoboscoidea</taxon>
        <taxon>Glossinidae</taxon>
        <taxon>Glossina</taxon>
    </lineage>
</organism>
<reference evidence="2" key="2">
    <citation type="submission" date="2020-05" db="UniProtKB">
        <authorList>
            <consortium name="EnsemblMetazoa"/>
        </authorList>
    </citation>
    <scope>IDENTIFICATION</scope>
    <source>
        <strain evidence="2">IAEA</strain>
    </source>
</reference>
<dbReference type="Proteomes" id="UP000092460">
    <property type="component" value="Unassembled WGS sequence"/>
</dbReference>
<evidence type="ECO:0000313" key="2">
    <source>
        <dbReference type="EnsemblMetazoa" id="GPPI022668-PA"/>
    </source>
</evidence>
<sequence>MRWHKQIRGDHRAEKDTLRNFFYHYYFESVLWSNFNKVRFYSRTASINGYAHPFWLLVVYTCLFIIVMGFHSWQTTRECGLSGNLHTHAQVLSPLTSEVLIMQPTRDGIRTLGELLVKFWSFILTRCKSEKNAKNEHRRVVA</sequence>
<dbReference type="EnsemblMetazoa" id="GPPI022668-RA">
    <property type="protein sequence ID" value="GPPI022668-PA"/>
    <property type="gene ID" value="GPPI022668"/>
</dbReference>
<reference evidence="3" key="1">
    <citation type="submission" date="2015-01" db="EMBL/GenBank/DDBJ databases">
        <authorList>
            <person name="Aksoy S."/>
            <person name="Warren W."/>
            <person name="Wilson R.K."/>
        </authorList>
    </citation>
    <scope>NUCLEOTIDE SEQUENCE [LARGE SCALE GENOMIC DNA]</scope>
    <source>
        <strain evidence="3">IAEA</strain>
    </source>
</reference>
<name>A0A1B0B8Z9_9MUSC</name>
<evidence type="ECO:0000256" key="1">
    <source>
        <dbReference type="SAM" id="Phobius"/>
    </source>
</evidence>
<keyword evidence="1" id="KW-1133">Transmembrane helix</keyword>